<name>A0A0P1A7F2_PLAHL</name>
<dbReference type="GeneID" id="36397546"/>
<keyword evidence="2" id="KW-1185">Reference proteome</keyword>
<dbReference type="AlphaFoldDB" id="A0A0P1A7F2"/>
<proteinExistence type="predicted"/>
<sequence>MDVGSRDASNAPNIASKRCSTGYNRVKPSFDPVNYLHKRLNIMHVTIGKSRILVSLTGDARAAHKHATYWVCDIQTQQGNRFLPTHLSQRESISLITCSQTRLQDRKEKARW</sequence>
<organism evidence="1 2">
    <name type="scientific">Plasmopara halstedii</name>
    <name type="common">Downy mildew of sunflower</name>
    <dbReference type="NCBI Taxonomy" id="4781"/>
    <lineage>
        <taxon>Eukaryota</taxon>
        <taxon>Sar</taxon>
        <taxon>Stramenopiles</taxon>
        <taxon>Oomycota</taxon>
        <taxon>Peronosporomycetes</taxon>
        <taxon>Peronosporales</taxon>
        <taxon>Peronosporaceae</taxon>
        <taxon>Plasmopara</taxon>
    </lineage>
</organism>
<protein>
    <submittedName>
        <fullName evidence="1">Uncharacterized protein</fullName>
    </submittedName>
</protein>
<dbReference type="EMBL" id="CCYD01000201">
    <property type="protein sequence ID" value="CEG36391.1"/>
    <property type="molecule type" value="Genomic_DNA"/>
</dbReference>
<reference evidence="2" key="1">
    <citation type="submission" date="2014-09" db="EMBL/GenBank/DDBJ databases">
        <authorList>
            <person name="Sharma Rahul"/>
            <person name="Thines Marco"/>
        </authorList>
    </citation>
    <scope>NUCLEOTIDE SEQUENCE [LARGE SCALE GENOMIC DNA]</scope>
</reference>
<accession>A0A0P1A7F2</accession>
<evidence type="ECO:0000313" key="1">
    <source>
        <dbReference type="EMBL" id="CEG36391.1"/>
    </source>
</evidence>
<dbReference type="RefSeq" id="XP_024572760.1">
    <property type="nucleotide sequence ID" value="XM_024720290.1"/>
</dbReference>
<evidence type="ECO:0000313" key="2">
    <source>
        <dbReference type="Proteomes" id="UP000054928"/>
    </source>
</evidence>
<dbReference type="Proteomes" id="UP000054928">
    <property type="component" value="Unassembled WGS sequence"/>
</dbReference>